<organism evidence="1">
    <name type="scientific">Pseudarthrobacter sulfonivorans</name>
    <dbReference type="NCBI Taxonomy" id="121292"/>
    <lineage>
        <taxon>Bacteria</taxon>
        <taxon>Bacillati</taxon>
        <taxon>Actinomycetota</taxon>
        <taxon>Actinomycetes</taxon>
        <taxon>Micrococcales</taxon>
        <taxon>Micrococcaceae</taxon>
        <taxon>Pseudarthrobacter</taxon>
    </lineage>
</organism>
<dbReference type="AlphaFoldDB" id="A0A0U3P9K9"/>
<proteinExistence type="predicted"/>
<dbReference type="EMBL" id="CP013747">
    <property type="protein sequence ID" value="ALV42064.1"/>
    <property type="molecule type" value="Genomic_DNA"/>
</dbReference>
<evidence type="ECO:0000313" key="2">
    <source>
        <dbReference type="Proteomes" id="UP000065151"/>
    </source>
</evidence>
<accession>A0A0U3P9K9</accession>
<dbReference type="KEGG" id="psul:AU252_13600"/>
<protein>
    <submittedName>
        <fullName evidence="1">Uncharacterized protein</fullName>
    </submittedName>
</protein>
<name>A0A0U3P9K9_9MICC</name>
<reference evidence="1 2" key="1">
    <citation type="submission" date="2015-12" db="EMBL/GenBank/DDBJ databases">
        <authorList>
            <person name="Shamseldin A."/>
            <person name="Moawad H."/>
            <person name="Abd El-Rahim W.M."/>
            <person name="Sadowsky M.J."/>
        </authorList>
    </citation>
    <scope>NUCLEOTIDE SEQUENCE [LARGE SCALE GENOMIC DNA]</scope>
    <source>
        <strain evidence="1 2">Ar51</strain>
    </source>
</reference>
<dbReference type="STRING" id="121292.AU252_13600"/>
<sequence>MGRNGTSFPVWKGNGRPIMDMRRTVEGIVWQQADPLAAGVRRDDLYVDHGVSGNRLSRQRETLLPPAVET</sequence>
<evidence type="ECO:0000313" key="1">
    <source>
        <dbReference type="EMBL" id="ALV42064.1"/>
    </source>
</evidence>
<dbReference type="Proteomes" id="UP000065151">
    <property type="component" value="Chromosome"/>
</dbReference>
<gene>
    <name evidence="1" type="ORF">AU252_13600</name>
</gene>